<keyword evidence="3" id="KW-0597">Phosphoprotein</keyword>
<dbReference type="InterPro" id="IPR003594">
    <property type="entry name" value="HATPase_dom"/>
</dbReference>
<dbReference type="InterPro" id="IPR011990">
    <property type="entry name" value="TPR-like_helical_dom_sf"/>
</dbReference>
<feature type="coiled-coil region" evidence="6">
    <location>
        <begin position="423"/>
        <end position="460"/>
    </location>
</feature>
<gene>
    <name evidence="10" type="ORF">GCM10022392_16000</name>
</gene>
<dbReference type="SUPFAM" id="SSF48452">
    <property type="entry name" value="TPR-like"/>
    <property type="match status" value="1"/>
</dbReference>
<evidence type="ECO:0000256" key="3">
    <source>
        <dbReference type="ARBA" id="ARBA00022553"/>
    </source>
</evidence>
<reference evidence="11" key="1">
    <citation type="journal article" date="2019" name="Int. J. Syst. Evol. Microbiol.">
        <title>The Global Catalogue of Microorganisms (GCM) 10K type strain sequencing project: providing services to taxonomists for standard genome sequencing and annotation.</title>
        <authorList>
            <consortium name="The Broad Institute Genomics Platform"/>
            <consortium name="The Broad Institute Genome Sequencing Center for Infectious Disease"/>
            <person name="Wu L."/>
            <person name="Ma J."/>
        </authorList>
    </citation>
    <scope>NUCLEOTIDE SEQUENCE [LARGE SCALE GENOMIC DNA]</scope>
    <source>
        <strain evidence="11">JCM 17085</strain>
    </source>
</reference>
<evidence type="ECO:0000313" key="10">
    <source>
        <dbReference type="EMBL" id="GAA4094169.1"/>
    </source>
</evidence>
<keyword evidence="7" id="KW-0472">Membrane</keyword>
<dbReference type="Gene3D" id="1.10.287.130">
    <property type="match status" value="1"/>
</dbReference>
<dbReference type="InterPro" id="IPR005467">
    <property type="entry name" value="His_kinase_dom"/>
</dbReference>
<evidence type="ECO:0000256" key="4">
    <source>
        <dbReference type="ARBA" id="ARBA00022679"/>
    </source>
</evidence>
<evidence type="ECO:0000259" key="9">
    <source>
        <dbReference type="PROSITE" id="PS50109"/>
    </source>
</evidence>
<comment type="caution">
    <text evidence="10">The sequence shown here is derived from an EMBL/GenBank/DDBJ whole genome shotgun (WGS) entry which is preliminary data.</text>
</comment>
<dbReference type="CDD" id="cd00082">
    <property type="entry name" value="HisKA"/>
    <property type="match status" value="1"/>
</dbReference>
<dbReference type="SMART" id="SM00388">
    <property type="entry name" value="HisKA"/>
    <property type="match status" value="1"/>
</dbReference>
<dbReference type="RefSeq" id="WP_345102706.1">
    <property type="nucleotide sequence ID" value="NZ_BAABCV010000005.1"/>
</dbReference>
<dbReference type="Gene3D" id="3.30.565.10">
    <property type="entry name" value="Histidine kinase-like ATPase, C-terminal domain"/>
    <property type="match status" value="1"/>
</dbReference>
<keyword evidence="4" id="KW-0808">Transferase</keyword>
<keyword evidence="7" id="KW-0812">Transmembrane</keyword>
<dbReference type="PROSITE" id="PS50109">
    <property type="entry name" value="HIS_KIN"/>
    <property type="match status" value="1"/>
</dbReference>
<dbReference type="EC" id="2.7.13.3" evidence="2"/>
<keyword evidence="11" id="KW-1185">Reference proteome</keyword>
<evidence type="ECO:0000256" key="2">
    <source>
        <dbReference type="ARBA" id="ARBA00012438"/>
    </source>
</evidence>
<evidence type="ECO:0000256" key="1">
    <source>
        <dbReference type="ARBA" id="ARBA00000085"/>
    </source>
</evidence>
<name>A0ABP7WQ54_9SPHI</name>
<evidence type="ECO:0000313" key="11">
    <source>
        <dbReference type="Proteomes" id="UP001500841"/>
    </source>
</evidence>
<evidence type="ECO:0000256" key="5">
    <source>
        <dbReference type="ARBA" id="ARBA00022777"/>
    </source>
</evidence>
<evidence type="ECO:0000256" key="6">
    <source>
        <dbReference type="SAM" id="Coils"/>
    </source>
</evidence>
<accession>A0ABP7WQ54</accession>
<dbReference type="PANTHER" id="PTHR43047:SF72">
    <property type="entry name" value="OSMOSENSING HISTIDINE PROTEIN KINASE SLN1"/>
    <property type="match status" value="1"/>
</dbReference>
<comment type="catalytic activity">
    <reaction evidence="1">
        <text>ATP + protein L-histidine = ADP + protein N-phospho-L-histidine.</text>
        <dbReference type="EC" id="2.7.13.3"/>
    </reaction>
</comment>
<feature type="domain" description="Histidine kinase" evidence="9">
    <location>
        <begin position="460"/>
        <end position="675"/>
    </location>
</feature>
<dbReference type="PRINTS" id="PR00344">
    <property type="entry name" value="BCTRLSENSOR"/>
</dbReference>
<dbReference type="Pfam" id="PF00512">
    <property type="entry name" value="HisKA"/>
    <property type="match status" value="1"/>
</dbReference>
<dbReference type="SMART" id="SM00387">
    <property type="entry name" value="HATPase_c"/>
    <property type="match status" value="1"/>
</dbReference>
<keyword evidence="5" id="KW-0418">Kinase</keyword>
<dbReference type="SUPFAM" id="SSF47384">
    <property type="entry name" value="Homodimeric domain of signal transducing histidine kinase"/>
    <property type="match status" value="1"/>
</dbReference>
<feature type="transmembrane region" description="Helical" evidence="7">
    <location>
        <begin position="400"/>
        <end position="423"/>
    </location>
</feature>
<protein>
    <recommendedName>
        <fullName evidence="2">histidine kinase</fullName>
        <ecNumber evidence="2">2.7.13.3</ecNumber>
    </recommendedName>
</protein>
<dbReference type="Proteomes" id="UP001500841">
    <property type="component" value="Unassembled WGS sequence"/>
</dbReference>
<dbReference type="Pfam" id="PF02518">
    <property type="entry name" value="HATPase_c"/>
    <property type="match status" value="1"/>
</dbReference>
<organism evidence="10 11">
    <name type="scientific">Mucilaginibacter panaciglaebae</name>
    <dbReference type="NCBI Taxonomy" id="502331"/>
    <lineage>
        <taxon>Bacteria</taxon>
        <taxon>Pseudomonadati</taxon>
        <taxon>Bacteroidota</taxon>
        <taxon>Sphingobacteriia</taxon>
        <taxon>Sphingobacteriales</taxon>
        <taxon>Sphingobacteriaceae</taxon>
        <taxon>Mucilaginibacter</taxon>
    </lineage>
</organism>
<evidence type="ECO:0000256" key="8">
    <source>
        <dbReference type="SAM" id="SignalP"/>
    </source>
</evidence>
<keyword evidence="8" id="KW-0732">Signal</keyword>
<dbReference type="PROSITE" id="PS51257">
    <property type="entry name" value="PROKAR_LIPOPROTEIN"/>
    <property type="match status" value="1"/>
</dbReference>
<dbReference type="EMBL" id="BAABCV010000005">
    <property type="protein sequence ID" value="GAA4094169.1"/>
    <property type="molecule type" value="Genomic_DNA"/>
</dbReference>
<dbReference type="SUPFAM" id="SSF55874">
    <property type="entry name" value="ATPase domain of HSP90 chaperone/DNA topoisomerase II/histidine kinase"/>
    <property type="match status" value="1"/>
</dbReference>
<evidence type="ECO:0000256" key="7">
    <source>
        <dbReference type="SAM" id="Phobius"/>
    </source>
</evidence>
<keyword evidence="6" id="KW-0175">Coiled coil</keyword>
<dbReference type="InterPro" id="IPR036097">
    <property type="entry name" value="HisK_dim/P_sf"/>
</dbReference>
<dbReference type="Gene3D" id="1.25.40.10">
    <property type="entry name" value="Tetratricopeptide repeat domain"/>
    <property type="match status" value="2"/>
</dbReference>
<dbReference type="InterPro" id="IPR019734">
    <property type="entry name" value="TPR_rpt"/>
</dbReference>
<dbReference type="PANTHER" id="PTHR43047">
    <property type="entry name" value="TWO-COMPONENT HISTIDINE PROTEIN KINASE"/>
    <property type="match status" value="1"/>
</dbReference>
<feature type="chain" id="PRO_5045628160" description="histidine kinase" evidence="8">
    <location>
        <begin position="25"/>
        <end position="675"/>
    </location>
</feature>
<proteinExistence type="predicted"/>
<keyword evidence="7" id="KW-1133">Transmembrane helix</keyword>
<dbReference type="InterPro" id="IPR004358">
    <property type="entry name" value="Sig_transdc_His_kin-like_C"/>
</dbReference>
<dbReference type="InterPro" id="IPR036890">
    <property type="entry name" value="HATPase_C_sf"/>
</dbReference>
<dbReference type="InterPro" id="IPR003661">
    <property type="entry name" value="HisK_dim/P_dom"/>
</dbReference>
<sequence>MSVSAARGFLSVFLSICISGFFLACNSKDDRADNFIRQYVKIADSLYIAGKADSAMHMLMKQRLRFKSNSPQIVAYYNYMSNWYHLNGSLASLYADSALAVFAKTDNIARYPDDYYKTLLVKADAFIAQKQYANALEYYDKARKRTNRGCDGGNLTSKIANIYFNQQNYVIAARYWVQSYHELVGCHKNMSAQRVFFLTQAALDNTGVTYQRAGMYDSAAYYYKKNLAFIDKTDAEGRIAKETTCAPRFIVYDNLGGLALTQGKLAEAEKYLSACIAIRIKDVDGIRIPPYIKQAELYLKLGRYNKAAIAFINSKRLLDLFGKDNPVPQIEWNRLYAEYLFARHKATEAYQYQAKYIRLKDSLDKTNSNLRAVDIERELNAIHRENLLSELEHNERLQKLYIIAVTVVSILLIVISFSVVRVLKESRKNHKNTRLHNEQLQQTLEELERANQNIIRIMRVMAHDLRNPLSGMIGLANAIYEEETSEENRHMLKLLESTGTHSLAMINELLSSGLASDEVQLVKEEMDIKEMLHNSVELLQYKASEKKQQISFECDDAPIIAAINREKIWRVFNNLIVNAIKFSYVGGLIFVSIKTLTDKRKVLISIADNGMGIPDGDKDKIFEMFTTAKRLGTEGEQPFGLGLAISKRIIESHNGRLWFESSAGYGTTFYIELPM</sequence>
<feature type="signal peptide" evidence="8">
    <location>
        <begin position="1"/>
        <end position="24"/>
    </location>
</feature>
<dbReference type="CDD" id="cd00075">
    <property type="entry name" value="HATPase"/>
    <property type="match status" value="1"/>
</dbReference>
<dbReference type="SMART" id="SM00028">
    <property type="entry name" value="TPR"/>
    <property type="match status" value="4"/>
</dbReference>